<dbReference type="EMBL" id="SMAL01000005">
    <property type="protein sequence ID" value="TCT14570.1"/>
    <property type="molecule type" value="Genomic_DNA"/>
</dbReference>
<proteinExistence type="predicted"/>
<sequence length="632" mass="72100">MITVYDKKTNKYNFNNNGLGVLNECIKAEITEELNGEYSLYLEYPTDTNKAKHLIEFNIIKAGGQLFRIYKVEREQELIRKIKVWARHIFYDLAFYYIEAVNLLNANMKEAIEGTIPPEAQGIFEMNGPERNIYPVKMKNVNGLEGLFKLLEIYGGELLRDNFKVTIIEKRGEEKNTVVKYGKNIKGLRAIVDTSEFATRIYPIGDNNLILQERFIEAEGNIANILPYPITRKVEFNGCKDIDTLRNLAKDYIKKASNPFINVAVNFLDLSKTNEYKNYETLFQMNLGDRVKVEHEKLGIASELRVIKKTTDLLNPINTKIELGNPLNTIINRLDFSSMLERLENKIEGVQNAVILKKNPTSINITSTLFYEAIIVGISAVADTNLTCNIIINGSASTDLTLYLRFLLDGTYYEFQPSQKLATGENIISLTLPMPQITAGQHVFVIEMKTSNGVFVIDKNNLQVFIEGRFLESGLSPSLPRAEVIQGILYSYYLNKLRNTLENLKTEITISTIEDEKTNSIQRVTYEEALIKEGTTIATNSAILMETVGISQRANENFYLNLIKDEWLYWFYEFTFINNTWQVIQYITIQEIKPITVGESGVPLGNGAYYSVEFSDPTQYKGLLSYTVELIE</sequence>
<keyword evidence="4" id="KW-1185">Reference proteome</keyword>
<evidence type="ECO:0000313" key="3">
    <source>
        <dbReference type="EMBL" id="TCT14570.1"/>
    </source>
</evidence>
<dbReference type="RefSeq" id="WP_132252147.1">
    <property type="nucleotide sequence ID" value="NZ_SMAL01000005.1"/>
</dbReference>
<dbReference type="Proteomes" id="UP000294902">
    <property type="component" value="Unassembled WGS sequence"/>
</dbReference>
<reference evidence="3 4" key="1">
    <citation type="submission" date="2019-03" db="EMBL/GenBank/DDBJ databases">
        <title>Genomic Encyclopedia of Type Strains, Phase IV (KMG-IV): sequencing the most valuable type-strain genomes for metagenomic binning, comparative biology and taxonomic classification.</title>
        <authorList>
            <person name="Goeker M."/>
        </authorList>
    </citation>
    <scope>NUCLEOTIDE SEQUENCE [LARGE SCALE GENOMIC DNA]</scope>
    <source>
        <strain evidence="3 4">DSM 24629</strain>
    </source>
</reference>
<dbReference type="NCBIfam" id="TIGR01665">
    <property type="entry name" value="put_anti_recept"/>
    <property type="match status" value="1"/>
</dbReference>
<evidence type="ECO:0000313" key="4">
    <source>
        <dbReference type="Proteomes" id="UP000294902"/>
    </source>
</evidence>
<dbReference type="InterPro" id="IPR044051">
    <property type="entry name" value="Prophage_tail_N"/>
</dbReference>
<dbReference type="InterPro" id="IPR007119">
    <property type="entry name" value="Phage_tail_spike_N"/>
</dbReference>
<evidence type="ECO:0000259" key="2">
    <source>
        <dbReference type="Pfam" id="PF18994"/>
    </source>
</evidence>
<dbReference type="OrthoDB" id="4387735at2"/>
<accession>A0A4R3MQ85</accession>
<dbReference type="Pfam" id="PF18994">
    <property type="entry name" value="Prophage_tailD1"/>
    <property type="match status" value="1"/>
</dbReference>
<gene>
    <name evidence="3" type="ORF">EDC18_10551</name>
</gene>
<dbReference type="InterPro" id="IPR010572">
    <property type="entry name" value="Tail_dom"/>
</dbReference>
<name>A0A4R3MQ85_9FIRM</name>
<protein>
    <submittedName>
        <fullName evidence="3">Phage minor structural protein</fullName>
    </submittedName>
</protein>
<dbReference type="Pfam" id="PF06605">
    <property type="entry name" value="Prophage_tail"/>
    <property type="match status" value="1"/>
</dbReference>
<evidence type="ECO:0000259" key="1">
    <source>
        <dbReference type="Pfam" id="PF06605"/>
    </source>
</evidence>
<feature type="domain" description="Prophage endopeptidase tail N-terminal" evidence="2">
    <location>
        <begin position="14"/>
        <end position="88"/>
    </location>
</feature>
<organism evidence="3 4">
    <name type="scientific">Natranaerovirga pectinivora</name>
    <dbReference type="NCBI Taxonomy" id="682400"/>
    <lineage>
        <taxon>Bacteria</taxon>
        <taxon>Bacillati</taxon>
        <taxon>Bacillota</taxon>
        <taxon>Clostridia</taxon>
        <taxon>Lachnospirales</taxon>
        <taxon>Natranaerovirgaceae</taxon>
        <taxon>Natranaerovirga</taxon>
    </lineage>
</organism>
<feature type="domain" description="Tail spike" evidence="1">
    <location>
        <begin position="137"/>
        <end position="330"/>
    </location>
</feature>
<comment type="caution">
    <text evidence="3">The sequence shown here is derived from an EMBL/GenBank/DDBJ whole genome shotgun (WGS) entry which is preliminary data.</text>
</comment>
<dbReference type="AlphaFoldDB" id="A0A4R3MQ85"/>